<organism evidence="3 4">
    <name type="scientific">Simplicispira suum</name>
    <dbReference type="NCBI Taxonomy" id="2109915"/>
    <lineage>
        <taxon>Bacteria</taxon>
        <taxon>Pseudomonadati</taxon>
        <taxon>Pseudomonadota</taxon>
        <taxon>Betaproteobacteria</taxon>
        <taxon>Burkholderiales</taxon>
        <taxon>Comamonadaceae</taxon>
        <taxon>Simplicispira</taxon>
    </lineage>
</organism>
<keyword evidence="1" id="KW-0812">Transmembrane</keyword>
<evidence type="ECO:0000313" key="4">
    <source>
        <dbReference type="Proteomes" id="UP000239326"/>
    </source>
</evidence>
<dbReference type="AlphaFoldDB" id="A0A2S0MYG5"/>
<sequence>MADRILGTVCLLLGAAMAWASRSYAAEISYEPVGPRAFPLLLAAIFALIGAWLLVTGRRRVAKPAAAPKATLAEPLPASGAAEAATAIVPAAPANNLVAVAMCAVAVLVYGALFQPLGFVLATTLMAVPVCKAFGGTLKGGLLGGLGLGFGLFFLFDKVLDVILPTGVLSFLLGGR</sequence>
<gene>
    <name evidence="3" type="ORF">C6571_06210</name>
</gene>
<feature type="transmembrane region" description="Helical" evidence="1">
    <location>
        <begin position="97"/>
        <end position="128"/>
    </location>
</feature>
<dbReference type="EMBL" id="CP027669">
    <property type="protein sequence ID" value="AVO40932.1"/>
    <property type="molecule type" value="Genomic_DNA"/>
</dbReference>
<keyword evidence="1" id="KW-1133">Transmembrane helix</keyword>
<proteinExistence type="predicted"/>
<evidence type="ECO:0000259" key="2">
    <source>
        <dbReference type="Pfam" id="PF07331"/>
    </source>
</evidence>
<dbReference type="InterPro" id="IPR009936">
    <property type="entry name" value="DUF1468"/>
</dbReference>
<keyword evidence="1" id="KW-0472">Membrane</keyword>
<dbReference type="Proteomes" id="UP000239326">
    <property type="component" value="Chromosome"/>
</dbReference>
<evidence type="ECO:0000313" key="3">
    <source>
        <dbReference type="EMBL" id="AVO40932.1"/>
    </source>
</evidence>
<dbReference type="Pfam" id="PF07331">
    <property type="entry name" value="TctB"/>
    <property type="match status" value="1"/>
</dbReference>
<reference evidence="3 4" key="1">
    <citation type="submission" date="2018-03" db="EMBL/GenBank/DDBJ databases">
        <title>Genome sequencing of Simplicispira sp.</title>
        <authorList>
            <person name="Kim S.-J."/>
            <person name="Heo J."/>
            <person name="Kwon S.-W."/>
        </authorList>
    </citation>
    <scope>NUCLEOTIDE SEQUENCE [LARGE SCALE GENOMIC DNA]</scope>
    <source>
        <strain evidence="3 4">SC1-8</strain>
    </source>
</reference>
<feature type="domain" description="DUF1468" evidence="2">
    <location>
        <begin position="5"/>
        <end position="165"/>
    </location>
</feature>
<evidence type="ECO:0000256" key="1">
    <source>
        <dbReference type="SAM" id="Phobius"/>
    </source>
</evidence>
<dbReference type="KEGG" id="simp:C6571_06210"/>
<feature type="transmembrane region" description="Helical" evidence="1">
    <location>
        <begin position="35"/>
        <end position="55"/>
    </location>
</feature>
<dbReference type="RefSeq" id="WP_106445918.1">
    <property type="nucleotide sequence ID" value="NZ_CP027669.1"/>
</dbReference>
<accession>A0A2S0MYG5</accession>
<keyword evidence="4" id="KW-1185">Reference proteome</keyword>
<protein>
    <recommendedName>
        <fullName evidence="2">DUF1468 domain-containing protein</fullName>
    </recommendedName>
</protein>
<name>A0A2S0MYG5_9BURK</name>